<dbReference type="PANTHER" id="PTHR13890:SF0">
    <property type="entry name" value="MAGNESIUM TRANSPORTER MRS2 HOMOLOG, MITOCHONDRIAL"/>
    <property type="match status" value="1"/>
</dbReference>
<dbReference type="GO" id="GO:0005743">
    <property type="term" value="C:mitochondrial inner membrane"/>
    <property type="evidence" value="ECO:0007669"/>
    <property type="project" value="UniProtKB-SubCell"/>
</dbReference>
<evidence type="ECO:0000256" key="11">
    <source>
        <dbReference type="RuleBase" id="RU366042"/>
    </source>
</evidence>
<evidence type="ECO:0000256" key="9">
    <source>
        <dbReference type="ARBA" id="ARBA00023136"/>
    </source>
</evidence>
<dbReference type="OrthoDB" id="10251508at2759"/>
<comment type="similarity">
    <text evidence="11">Belongs to the CorA metal ion transporter (MIT) (TC 1.A.35) family.</text>
</comment>
<sequence>NIFMIEKKKTELYQELGLQARDLRFQHLMSIATRNNRIIMRMEFLKAVITPEFLLILDYRNLNLEHWLFNELASQLAGEGQLVTYSLPFEFRAIEAILQYRISKLQGRLNTLQPQILETLEALVDPKLLSVDRSKLHILLQNGKSFQALGDLESLSFHLHSAQSSTLPEPYLFQRRLLRSQPDHEVPNEESTSGIDHAEEMELLLENYYRQAEDLANEARELRVLIDDSESVIFINLDSHRNVMMRLNLQLTMGTFSLSLFGLIGVAFGMNLESSLEEDPRIFWLVTGIMFLGSGLIWRRLLSFLGRHLEPPLPPHVPAVLKKSQPAAGRVEIKNNLKAETFGLSRSTLTNE</sequence>
<dbReference type="EMBL" id="WBMX01002194">
    <property type="protein sequence ID" value="NXC17032.1"/>
    <property type="molecule type" value="Genomic_DNA"/>
</dbReference>
<feature type="transmembrane region" description="Helical" evidence="11">
    <location>
        <begin position="251"/>
        <end position="270"/>
    </location>
</feature>
<dbReference type="GO" id="GO:0045016">
    <property type="term" value="P:mitochondrial magnesium ion transmembrane transport"/>
    <property type="evidence" value="ECO:0007669"/>
    <property type="project" value="TreeGrafter"/>
</dbReference>
<feature type="non-terminal residue" evidence="13">
    <location>
        <position position="352"/>
    </location>
</feature>
<dbReference type="GO" id="GO:0015095">
    <property type="term" value="F:magnesium ion transmembrane transporter activity"/>
    <property type="evidence" value="ECO:0007669"/>
    <property type="project" value="TreeGrafter"/>
</dbReference>
<comment type="subunit">
    <text evidence="2">Homopentamer.</text>
</comment>
<comment type="caution">
    <text evidence="13">The sequence shown here is derived from an EMBL/GenBank/DDBJ whole genome shotgun (WGS) entry which is preliminary data.</text>
</comment>
<keyword evidence="6" id="KW-0809">Transit peptide</keyword>
<evidence type="ECO:0000256" key="8">
    <source>
        <dbReference type="ARBA" id="ARBA00023065"/>
    </source>
</evidence>
<dbReference type="Gene3D" id="2.40.128.330">
    <property type="match status" value="1"/>
</dbReference>
<keyword evidence="4 11" id="KW-0812">Transmembrane</keyword>
<evidence type="ECO:0000256" key="6">
    <source>
        <dbReference type="ARBA" id="ARBA00022946"/>
    </source>
</evidence>
<accession>A0A851LPJ6</accession>
<organism evidence="13 14">
    <name type="scientific">Corythaeola cristata</name>
    <name type="common">Great blue turaco</name>
    <dbReference type="NCBI Taxonomy" id="103954"/>
    <lineage>
        <taxon>Eukaryota</taxon>
        <taxon>Metazoa</taxon>
        <taxon>Chordata</taxon>
        <taxon>Craniata</taxon>
        <taxon>Vertebrata</taxon>
        <taxon>Euteleostomi</taxon>
        <taxon>Archelosauria</taxon>
        <taxon>Archosauria</taxon>
        <taxon>Dinosauria</taxon>
        <taxon>Saurischia</taxon>
        <taxon>Theropoda</taxon>
        <taxon>Coelurosauria</taxon>
        <taxon>Aves</taxon>
        <taxon>Neognathae</taxon>
        <taxon>Neoaves</taxon>
        <taxon>Otidimorphae</taxon>
        <taxon>Musophagiformes</taxon>
        <taxon>Musophagidae</taxon>
        <taxon>Corythaeola</taxon>
    </lineage>
</organism>
<evidence type="ECO:0000256" key="10">
    <source>
        <dbReference type="ARBA" id="ARBA00093432"/>
    </source>
</evidence>
<dbReference type="AlphaFoldDB" id="A0A851LPJ6"/>
<evidence type="ECO:0000256" key="5">
    <source>
        <dbReference type="ARBA" id="ARBA00022842"/>
    </source>
</evidence>
<protein>
    <recommendedName>
        <fullName evidence="11">Magnesium transporter</fullName>
    </recommendedName>
</protein>
<dbReference type="CDD" id="cd12823">
    <property type="entry name" value="Mrs2_Mfm1p-like"/>
    <property type="match status" value="1"/>
</dbReference>
<evidence type="ECO:0000313" key="14">
    <source>
        <dbReference type="Proteomes" id="UP000621168"/>
    </source>
</evidence>
<keyword evidence="14" id="KW-1185">Reference proteome</keyword>
<gene>
    <name evidence="13" type="primary">Mrs2</name>
    <name evidence="13" type="ORF">CORCRI_R00854</name>
</gene>
<evidence type="ECO:0000256" key="7">
    <source>
        <dbReference type="ARBA" id="ARBA00022989"/>
    </source>
</evidence>
<keyword evidence="11" id="KW-0496">Mitochondrion</keyword>
<reference evidence="13" key="1">
    <citation type="submission" date="2019-09" db="EMBL/GenBank/DDBJ databases">
        <title>Bird 10,000 Genomes (B10K) Project - Family phase.</title>
        <authorList>
            <person name="Zhang G."/>
        </authorList>
    </citation>
    <scope>NUCLEOTIDE SEQUENCE</scope>
    <source>
        <strain evidence="13">B10K-CU-031-40</strain>
    </source>
</reference>
<proteinExistence type="inferred from homology"/>
<keyword evidence="5 11" id="KW-0460">Magnesium</keyword>
<comment type="function">
    <text evidence="10">Magnesium transporter that mediates the influx of magnesium into the mitochondrial matrix and regulates magnesium metabolism. Also permeable to calcium, sodium and potassium ions. Required for normal expression of the mitochondrial respiratory complex I subunits. May play a role in maintaining the inner mitochondrial membrane potential.</text>
</comment>
<evidence type="ECO:0000313" key="13">
    <source>
        <dbReference type="EMBL" id="NXC17032.1"/>
    </source>
</evidence>
<keyword evidence="7 11" id="KW-1133">Transmembrane helix</keyword>
<evidence type="ECO:0000256" key="4">
    <source>
        <dbReference type="ARBA" id="ARBA00022692"/>
    </source>
</evidence>
<dbReference type="Gene3D" id="1.20.58.340">
    <property type="entry name" value="Magnesium transport protein CorA, transmembrane region"/>
    <property type="match status" value="1"/>
</dbReference>
<keyword evidence="12" id="KW-0175">Coiled coil</keyword>
<feature type="non-terminal residue" evidence="13">
    <location>
        <position position="1"/>
    </location>
</feature>
<evidence type="ECO:0000256" key="12">
    <source>
        <dbReference type="SAM" id="Coils"/>
    </source>
</evidence>
<keyword evidence="8 11" id="KW-0406">Ion transport</keyword>
<evidence type="ECO:0000256" key="1">
    <source>
        <dbReference type="ARBA" id="ARBA00004141"/>
    </source>
</evidence>
<dbReference type="Pfam" id="PF22099">
    <property type="entry name" value="MRS2-like"/>
    <property type="match status" value="1"/>
</dbReference>
<dbReference type="FunFam" id="1.20.58.340:FF:000007">
    <property type="entry name" value="Magnesium transporter MRS2 homolog, mitochondrial"/>
    <property type="match status" value="1"/>
</dbReference>
<dbReference type="Proteomes" id="UP000621168">
    <property type="component" value="Unassembled WGS sequence"/>
</dbReference>
<comment type="subcellular location">
    <subcellularLocation>
        <location evidence="1">Membrane</location>
        <topology evidence="1">Multi-pass membrane protein</topology>
    </subcellularLocation>
    <subcellularLocation>
        <location evidence="11">Mitochondrion inner membrane</location>
        <topology evidence="11">Multi-pass membrane protein</topology>
    </subcellularLocation>
</comment>
<keyword evidence="9 11" id="KW-0472">Membrane</keyword>
<name>A0A851LPJ6_CORCR</name>
<feature type="coiled-coil region" evidence="12">
    <location>
        <begin position="198"/>
        <end position="232"/>
    </location>
</feature>
<keyword evidence="11" id="KW-0999">Mitochondrion inner membrane</keyword>
<dbReference type="PANTHER" id="PTHR13890">
    <property type="entry name" value="RNA SPLICING PROTEIN MRS2, MITOCHONDRIAL"/>
    <property type="match status" value="1"/>
</dbReference>
<feature type="transmembrane region" description="Helical" evidence="11">
    <location>
        <begin position="282"/>
        <end position="298"/>
    </location>
</feature>
<evidence type="ECO:0000256" key="3">
    <source>
        <dbReference type="ARBA" id="ARBA00022448"/>
    </source>
</evidence>
<evidence type="ECO:0000256" key="2">
    <source>
        <dbReference type="ARBA" id="ARBA00011255"/>
    </source>
</evidence>
<dbReference type="InterPro" id="IPR039204">
    <property type="entry name" value="MRS2-like"/>
</dbReference>
<keyword evidence="3 11" id="KW-0813">Transport</keyword>